<keyword evidence="4" id="KW-0328">Glycosyltransferase</keyword>
<evidence type="ECO:0000256" key="5">
    <source>
        <dbReference type="ARBA" id="ARBA00022679"/>
    </source>
</evidence>
<evidence type="ECO:0000256" key="13">
    <source>
        <dbReference type="ARBA" id="ARBA00023180"/>
    </source>
</evidence>
<dbReference type="SUPFAM" id="SSF48452">
    <property type="entry name" value="TPR-like"/>
    <property type="match status" value="1"/>
</dbReference>
<dbReference type="Gene3D" id="3.90.1480.20">
    <property type="entry name" value="Glycosyl transferase family 29"/>
    <property type="match status" value="1"/>
</dbReference>
<evidence type="ECO:0000256" key="4">
    <source>
        <dbReference type="ARBA" id="ARBA00022676"/>
    </source>
</evidence>
<dbReference type="Gene3D" id="1.25.40.10">
    <property type="entry name" value="Tetratricopeptide repeat domain"/>
    <property type="match status" value="1"/>
</dbReference>
<feature type="domain" description="O-GlcNAc transferase C-terminal" evidence="16">
    <location>
        <begin position="580"/>
        <end position="744"/>
    </location>
</feature>
<comment type="subcellular location">
    <subcellularLocation>
        <location evidence="1">Golgi apparatus membrane</location>
        <topology evidence="1">Single-pass type II membrane protein</topology>
    </subcellularLocation>
</comment>
<dbReference type="GO" id="GO:0008373">
    <property type="term" value="F:sialyltransferase activity"/>
    <property type="evidence" value="ECO:0007669"/>
    <property type="project" value="InterPro"/>
</dbReference>
<accession>A0A7S1CIU5</accession>
<keyword evidence="7" id="KW-0677">Repeat</keyword>
<dbReference type="Gene3D" id="3.40.50.2000">
    <property type="entry name" value="Glycogen Phosphorylase B"/>
    <property type="match status" value="1"/>
</dbReference>
<dbReference type="EMBL" id="HBFS01020595">
    <property type="protein sequence ID" value="CAD8920528.1"/>
    <property type="molecule type" value="Transcribed_RNA"/>
</dbReference>
<dbReference type="InterPro" id="IPR038578">
    <property type="entry name" value="GT29-like_sf"/>
</dbReference>
<keyword evidence="11" id="KW-0333">Golgi apparatus</keyword>
<evidence type="ECO:0000256" key="1">
    <source>
        <dbReference type="ARBA" id="ARBA00004323"/>
    </source>
</evidence>
<dbReference type="Pfam" id="PF13844">
    <property type="entry name" value="Glyco_transf_41"/>
    <property type="match status" value="2"/>
</dbReference>
<evidence type="ECO:0000256" key="14">
    <source>
        <dbReference type="SAM" id="MobiDB-lite"/>
    </source>
</evidence>
<keyword evidence="6" id="KW-0812">Transmembrane</keyword>
<evidence type="ECO:0000256" key="3">
    <source>
        <dbReference type="ARBA" id="ARBA00006003"/>
    </source>
</evidence>
<feature type="signal peptide" evidence="15">
    <location>
        <begin position="1"/>
        <end position="20"/>
    </location>
</feature>
<feature type="compositionally biased region" description="Basic and acidic residues" evidence="14">
    <location>
        <begin position="1403"/>
        <end position="1417"/>
    </location>
</feature>
<dbReference type="GO" id="GO:0000139">
    <property type="term" value="C:Golgi membrane"/>
    <property type="evidence" value="ECO:0007669"/>
    <property type="project" value="UniProtKB-SubCell"/>
</dbReference>
<dbReference type="InterPro" id="IPR029489">
    <property type="entry name" value="OGT/SEC/SPY_C"/>
</dbReference>
<evidence type="ECO:0000256" key="6">
    <source>
        <dbReference type="ARBA" id="ARBA00022692"/>
    </source>
</evidence>
<proteinExistence type="inferred from homology"/>
<evidence type="ECO:0000256" key="8">
    <source>
        <dbReference type="ARBA" id="ARBA00022803"/>
    </source>
</evidence>
<evidence type="ECO:0000256" key="12">
    <source>
        <dbReference type="ARBA" id="ARBA00023136"/>
    </source>
</evidence>
<feature type="chain" id="PRO_5030549949" description="O-GlcNAc transferase C-terminal domain-containing protein" evidence="15">
    <location>
        <begin position="21"/>
        <end position="1417"/>
    </location>
</feature>
<keyword evidence="15" id="KW-0732">Signal</keyword>
<dbReference type="PANTHER" id="PTHR44998">
    <property type="match status" value="1"/>
</dbReference>
<name>A0A7S1CIU5_9STRA</name>
<dbReference type="InterPro" id="IPR011990">
    <property type="entry name" value="TPR-like_helical_dom_sf"/>
</dbReference>
<keyword evidence="10" id="KW-1133">Transmembrane helix</keyword>
<evidence type="ECO:0000259" key="16">
    <source>
        <dbReference type="Pfam" id="PF13844"/>
    </source>
</evidence>
<evidence type="ECO:0000256" key="9">
    <source>
        <dbReference type="ARBA" id="ARBA00022968"/>
    </source>
</evidence>
<keyword evidence="12" id="KW-0472">Membrane</keyword>
<dbReference type="InterPro" id="IPR001675">
    <property type="entry name" value="Glyco_trans_29"/>
</dbReference>
<comment type="pathway">
    <text evidence="2">Protein modification; protein glycosylation.</text>
</comment>
<dbReference type="Pfam" id="PF00777">
    <property type="entry name" value="Glyco_transf_29"/>
    <property type="match status" value="1"/>
</dbReference>
<evidence type="ECO:0000256" key="2">
    <source>
        <dbReference type="ARBA" id="ARBA00004922"/>
    </source>
</evidence>
<comment type="similarity">
    <text evidence="3">Belongs to the glycosyltransferase 29 family.</text>
</comment>
<evidence type="ECO:0000256" key="7">
    <source>
        <dbReference type="ARBA" id="ARBA00022737"/>
    </source>
</evidence>
<feature type="domain" description="O-GlcNAc transferase C-terminal" evidence="16">
    <location>
        <begin position="394"/>
        <end position="566"/>
    </location>
</feature>
<keyword evidence="13" id="KW-0325">Glycoprotein</keyword>
<feature type="region of interest" description="Disordered" evidence="14">
    <location>
        <begin position="1394"/>
        <end position="1417"/>
    </location>
</feature>
<evidence type="ECO:0000313" key="17">
    <source>
        <dbReference type="EMBL" id="CAD8920528.1"/>
    </source>
</evidence>
<dbReference type="PANTHER" id="PTHR44998:SF1">
    <property type="entry name" value="UDP-N-ACETYLGLUCOSAMINE--PEPTIDE N-ACETYLGLUCOSAMINYLTRANSFERASE 110 KDA SUBUNIT"/>
    <property type="match status" value="1"/>
</dbReference>
<gene>
    <name evidence="17" type="ORF">BSP0115_LOCUS13790</name>
</gene>
<evidence type="ECO:0000256" key="11">
    <source>
        <dbReference type="ARBA" id="ARBA00023034"/>
    </source>
</evidence>
<keyword evidence="5" id="KW-0808">Transferase</keyword>
<evidence type="ECO:0000256" key="10">
    <source>
        <dbReference type="ARBA" id="ARBA00022989"/>
    </source>
</evidence>
<keyword evidence="9" id="KW-0735">Signal-anchor</keyword>
<keyword evidence="8" id="KW-0802">TPR repeat</keyword>
<sequence>MTHFLSIGVVVVAFAVAAVANSDAGLLRRQPLDPTPDVVAAVDVYHSGLDELHAGHLEEAASAFRDALRRMPGLTEARLSLGHLLTMPGSSDAVEAAAQYTAALAGLGDDAARVEPDLMAAALTGLGSALTIVGSVESLRQAEGVLRRAVSLADEVGGDASMSRHNLGILLARTGRDAEAAGELQAVLAASGAAPHASALLELGNIAVRAGEDDLSLAYFSAAVEQARLAYQERSVRSSRRDGCGIVVLREAQLLRDALLNLAEVLRDSGQLKAASETLGELLVRSEEYGACAAGGSSAGRDAANLIRHTRFRAHITSRAAFDWEGDVDDHARGARVMWELSSLVASGWQGQPSPGVFYALYLPLSGVELHALALMTARGAPHVSAEVYARALSTQPGVHSAFLSPTRRELRVGFLSYDFREHVSAYMVRGMLRHHAEGGRVAPRCYHIGPLVDGNSSAAHGIRSACGDVVHLLRASDDEAAEAISSDALDILVDLSGHMRGGRLGIPARLPAPLVVNYLGYPGTIGGPWSHFIVVDRVILGGEELGAASEARVVLPHTYQANDYAATQAFANGGGCSDTVRGQLGLPLLDAGVVIAALNAPSKLEPDVWRMWMAILRRTPRSVLWLLAPRVDETAPAGLAEQRLRNEAAANGVSPQRVVFAPRVSRAEHLERVSCADLFIDTCSYCGHTTVADVLWAHVPVIACATPTFQGRVAASLLRAAGADALSVTYSRRSYEDVGVRMIAGPGHRGLLKYASTFLSHVSLRTPAFDSERITHDLDRAYLAMWDAVRAAAHGHVRCSANDERSPRSAHCSIQRMSAIPHLVVNPRGRLLPQSAADLRDMPADHVLAAGSDSPAVLLDAWERRLSNYVQQGANALRSADLDGAKRAADRVLLAYGTHAGAARLLADVAEAAGDYATAMQHLASAKTWAYNGVGNVRGVRDDNAGRAAEQAMKRMAPLALAQLRSELATADDAGGPHASAALLERLGVLAEGDGRQVPLPLAETVKRSLSLRALLDPSFPGPGPAFGQAVALTASGASDDLTSTTRRVRCTTDAANTWRDDAKFRDTQAGPDGCVDADVVRSILRRTRPPWSPRPVLSPSCEPGTEMCANAAVTATAASTDGTAPANEEARGIRHETGFDDSALPPWEVRTCAVVANGPSLLGRSLGREIDAADVVVRMNDARVTGFEPDVGTRTTLRVLFLMRNALLSVPCTAHRNATAARLIAETRARAAREYEGVWLFGIDYAPSAQVIDSMLQVGATVSVEYQPYLEGDSHGAPRCFSLPRELASHRMALLAPSFYEHVLHRWARPLSPPSTGLLALVAAFHICGGGVRTYGFGSGSLAEGNPSVEGRWGHYHDGGDELWAMKPGVHDVQAERQLRWALHDLGAIEDVTREGGGGEGRGDAVEAARRGPGV</sequence>
<reference evidence="17" key="1">
    <citation type="submission" date="2021-01" db="EMBL/GenBank/DDBJ databases">
        <authorList>
            <person name="Corre E."/>
            <person name="Pelletier E."/>
            <person name="Niang G."/>
            <person name="Scheremetjew M."/>
            <person name="Finn R."/>
            <person name="Kale V."/>
            <person name="Holt S."/>
            <person name="Cochrane G."/>
            <person name="Meng A."/>
            <person name="Brown T."/>
            <person name="Cohen L."/>
        </authorList>
    </citation>
    <scope>NUCLEOTIDE SEQUENCE</scope>
    <source>
        <strain evidence="17">Ms1</strain>
    </source>
</reference>
<organism evidence="17">
    <name type="scientific">Bicosoecida sp. CB-2014</name>
    <dbReference type="NCBI Taxonomy" id="1486930"/>
    <lineage>
        <taxon>Eukaryota</taxon>
        <taxon>Sar</taxon>
        <taxon>Stramenopiles</taxon>
        <taxon>Bigyra</taxon>
        <taxon>Opalozoa</taxon>
        <taxon>Bicosoecida</taxon>
    </lineage>
</organism>
<dbReference type="Gene3D" id="3.40.50.11380">
    <property type="match status" value="1"/>
</dbReference>
<evidence type="ECO:0000256" key="15">
    <source>
        <dbReference type="SAM" id="SignalP"/>
    </source>
</evidence>
<protein>
    <recommendedName>
        <fullName evidence="16">O-GlcNAc transferase C-terminal domain-containing protein</fullName>
    </recommendedName>
</protein>